<evidence type="ECO:0000256" key="5">
    <source>
        <dbReference type="ARBA" id="ARBA00022989"/>
    </source>
</evidence>
<evidence type="ECO:0000256" key="4">
    <source>
        <dbReference type="ARBA" id="ARBA00022692"/>
    </source>
</evidence>
<dbReference type="EMBL" id="CABVLU010000005">
    <property type="protein sequence ID" value="VVT57726.1"/>
    <property type="molecule type" value="Genomic_DNA"/>
</dbReference>
<evidence type="ECO:0000256" key="8">
    <source>
        <dbReference type="SAM" id="Phobius"/>
    </source>
</evidence>
<evidence type="ECO:0000313" key="10">
    <source>
        <dbReference type="Proteomes" id="UP000398389"/>
    </source>
</evidence>
<dbReference type="GO" id="GO:0005886">
    <property type="term" value="C:plasma membrane"/>
    <property type="evidence" value="ECO:0007669"/>
    <property type="project" value="TreeGrafter"/>
</dbReference>
<keyword evidence="10" id="KW-1185">Reference proteome</keyword>
<dbReference type="Proteomes" id="UP000398389">
    <property type="component" value="Unassembled WGS sequence"/>
</dbReference>
<organism evidence="9 10">
    <name type="scientific">Magnusiomyces paraingens</name>
    <dbReference type="NCBI Taxonomy" id="2606893"/>
    <lineage>
        <taxon>Eukaryota</taxon>
        <taxon>Fungi</taxon>
        <taxon>Dikarya</taxon>
        <taxon>Ascomycota</taxon>
        <taxon>Saccharomycotina</taxon>
        <taxon>Dipodascomycetes</taxon>
        <taxon>Dipodascales</taxon>
        <taxon>Dipodascaceae</taxon>
        <taxon>Magnusiomyces</taxon>
    </lineage>
</organism>
<keyword evidence="6 8" id="KW-0472">Membrane</keyword>
<keyword evidence="5 8" id="KW-1133">Transmembrane helix</keyword>
<dbReference type="InterPro" id="IPR036259">
    <property type="entry name" value="MFS_trans_sf"/>
</dbReference>
<accession>A0A5E8C8V2</accession>
<evidence type="ECO:0000256" key="3">
    <source>
        <dbReference type="ARBA" id="ARBA00022448"/>
    </source>
</evidence>
<gene>
    <name evidence="9" type="ORF">SAPINGB_P005839</name>
</gene>
<feature type="transmembrane region" description="Helical" evidence="8">
    <location>
        <begin position="369"/>
        <end position="395"/>
    </location>
</feature>
<feature type="region of interest" description="Disordered" evidence="7">
    <location>
        <begin position="257"/>
        <end position="298"/>
    </location>
</feature>
<name>A0A5E8C8V2_9ASCO</name>
<evidence type="ECO:0008006" key="11">
    <source>
        <dbReference type="Google" id="ProtNLM"/>
    </source>
</evidence>
<feature type="transmembrane region" description="Helical" evidence="8">
    <location>
        <begin position="83"/>
        <end position="105"/>
    </location>
</feature>
<evidence type="ECO:0000256" key="6">
    <source>
        <dbReference type="ARBA" id="ARBA00023136"/>
    </source>
</evidence>
<comment type="similarity">
    <text evidence="2">Belongs to the SLC29A/ENT transporter (TC 2.A.57) family.</text>
</comment>
<feature type="transmembrane region" description="Helical" evidence="8">
    <location>
        <begin position="50"/>
        <end position="71"/>
    </location>
</feature>
<comment type="subcellular location">
    <subcellularLocation>
        <location evidence="1">Membrane</location>
        <topology evidence="1">Multi-pass membrane protein</topology>
    </subcellularLocation>
</comment>
<feature type="transmembrane region" description="Helical" evidence="8">
    <location>
        <begin position="12"/>
        <end position="38"/>
    </location>
</feature>
<dbReference type="RefSeq" id="XP_031856444.1">
    <property type="nucleotide sequence ID" value="XM_032000553.1"/>
</dbReference>
<dbReference type="PIRSF" id="PIRSF016379">
    <property type="entry name" value="ENT"/>
    <property type="match status" value="1"/>
</dbReference>
<evidence type="ECO:0000256" key="7">
    <source>
        <dbReference type="SAM" id="MobiDB-lite"/>
    </source>
</evidence>
<feature type="transmembrane region" description="Helical" evidence="8">
    <location>
        <begin position="336"/>
        <end position="357"/>
    </location>
</feature>
<dbReference type="PANTHER" id="PTHR10332:SF88">
    <property type="entry name" value="EQUILIBRATIVE NUCLEOSIDE TRANSPORTER 1, ISOFORM A"/>
    <property type="match status" value="1"/>
</dbReference>
<feature type="transmembrane region" description="Helical" evidence="8">
    <location>
        <begin position="401"/>
        <end position="419"/>
    </location>
</feature>
<keyword evidence="4 8" id="KW-0812">Transmembrane</keyword>
<feature type="transmembrane region" description="Helical" evidence="8">
    <location>
        <begin position="202"/>
        <end position="221"/>
    </location>
</feature>
<dbReference type="InterPro" id="IPR002259">
    <property type="entry name" value="Eqnu_transpt"/>
</dbReference>
<evidence type="ECO:0000256" key="1">
    <source>
        <dbReference type="ARBA" id="ARBA00004141"/>
    </source>
</evidence>
<dbReference type="PANTHER" id="PTHR10332">
    <property type="entry name" value="EQUILIBRATIVE NUCLEOSIDE TRANSPORTER"/>
    <property type="match status" value="1"/>
</dbReference>
<sequence>MQTLSTKPTNKLVYLTFMVIGGSYLWPWNCFLSAISYFYTRIYDDHLRSILSSSLMTISTVTSTLVFLYLADKQRYANYPRRIVYGEIITAVVFLFLALSCFVTLSSDAVYFGFLLFAMFMATVGTSYTQNGSIAVVSLYEPVYTQAVMVGQAFAGIVPPLGSILSALSYETGDGTTADSTSTSDSPSELDSSSSWAQWSSFVYFIIATVLSLSAVFLYIFSINKVKVLHEPDEGDYLRYQDELSDDQFETADIIESQEEPAASSSEYTSFLGSPNSKPKNPKSSPPSSPILAGGRPHLQRSQTHPIAIVEDEEALVKGEHHTSVSLTKLSIKLRIPATTVFLVFAVTLAYPVFASTVQSNTFGIPAHIYIPVVFFVWNFGDLIGRVLCAFPFFIIKRDSYFLIYGIGRVLFIPFFLLFTMSKDRSDISYLLLHLLFGITNGHLCSCAFIQFPNYLDDTEREAGGGFMTLILSFGLTTGSLFSFVLSILVNSISK</sequence>
<feature type="transmembrane region" description="Helical" evidence="8">
    <location>
        <begin position="464"/>
        <end position="490"/>
    </location>
</feature>
<dbReference type="GO" id="GO:0000329">
    <property type="term" value="C:fungal-type vacuole membrane"/>
    <property type="evidence" value="ECO:0007669"/>
    <property type="project" value="TreeGrafter"/>
</dbReference>
<dbReference type="Pfam" id="PF01733">
    <property type="entry name" value="Nucleoside_tran"/>
    <property type="match status" value="1"/>
</dbReference>
<dbReference type="GeneID" id="43584653"/>
<dbReference type="GO" id="GO:0034257">
    <property type="term" value="F:nicotinamide riboside transmembrane transporter activity"/>
    <property type="evidence" value="ECO:0007669"/>
    <property type="project" value="TreeGrafter"/>
</dbReference>
<evidence type="ECO:0000256" key="2">
    <source>
        <dbReference type="ARBA" id="ARBA00007965"/>
    </source>
</evidence>
<reference evidence="9 10" key="1">
    <citation type="submission" date="2019-09" db="EMBL/GenBank/DDBJ databases">
        <authorList>
            <person name="Brejova B."/>
        </authorList>
    </citation>
    <scope>NUCLEOTIDE SEQUENCE [LARGE SCALE GENOMIC DNA]</scope>
</reference>
<proteinExistence type="inferred from homology"/>
<feature type="compositionally biased region" description="Low complexity" evidence="7">
    <location>
        <begin position="274"/>
        <end position="283"/>
    </location>
</feature>
<dbReference type="GO" id="GO:0015205">
    <property type="term" value="F:nucleobase transmembrane transporter activity"/>
    <property type="evidence" value="ECO:0007669"/>
    <property type="project" value="TreeGrafter"/>
</dbReference>
<feature type="transmembrane region" description="Helical" evidence="8">
    <location>
        <begin position="431"/>
        <end position="452"/>
    </location>
</feature>
<dbReference type="SUPFAM" id="SSF103473">
    <property type="entry name" value="MFS general substrate transporter"/>
    <property type="match status" value="2"/>
</dbReference>
<evidence type="ECO:0000313" key="9">
    <source>
        <dbReference type="EMBL" id="VVT57726.1"/>
    </source>
</evidence>
<keyword evidence="3" id="KW-0813">Transport</keyword>
<dbReference type="AlphaFoldDB" id="A0A5E8C8V2"/>
<dbReference type="OrthoDB" id="46396at2759"/>
<protein>
    <recommendedName>
        <fullName evidence="11">Nucleoside transporter FUN26</fullName>
    </recommendedName>
</protein>
<feature type="transmembrane region" description="Helical" evidence="8">
    <location>
        <begin position="111"/>
        <end position="129"/>
    </location>
</feature>